<evidence type="ECO:0000313" key="5">
    <source>
        <dbReference type="Proteomes" id="UP000437131"/>
    </source>
</evidence>
<dbReference type="Pfam" id="PF02113">
    <property type="entry name" value="Peptidase_S13"/>
    <property type="match status" value="2"/>
</dbReference>
<dbReference type="InterPro" id="IPR000667">
    <property type="entry name" value="Peptidase_S13"/>
</dbReference>
<comment type="similarity">
    <text evidence="1">Belongs to the peptidase S13 family.</text>
</comment>
<evidence type="ECO:0000256" key="2">
    <source>
        <dbReference type="ARBA" id="ARBA00022801"/>
    </source>
</evidence>
<dbReference type="RefSeq" id="WP_155082406.1">
    <property type="nucleotide sequence ID" value="NZ_WMIA01000001.1"/>
</dbReference>
<keyword evidence="2" id="KW-0378">Hydrolase</keyword>
<protein>
    <submittedName>
        <fullName evidence="4">Peptidase S13</fullName>
    </submittedName>
</protein>
<dbReference type="PANTHER" id="PTHR30023:SF0">
    <property type="entry name" value="PENICILLIN-SENSITIVE CARBOXYPEPTIDASE A"/>
    <property type="match status" value="1"/>
</dbReference>
<dbReference type="GO" id="GO:0000270">
    <property type="term" value="P:peptidoglycan metabolic process"/>
    <property type="evidence" value="ECO:0007669"/>
    <property type="project" value="TreeGrafter"/>
</dbReference>
<keyword evidence="3" id="KW-0732">Signal</keyword>
<dbReference type="EMBL" id="WMIA01000001">
    <property type="protein sequence ID" value="MTF37481.1"/>
    <property type="molecule type" value="Genomic_DNA"/>
</dbReference>
<dbReference type="GO" id="GO:0006508">
    <property type="term" value="P:proteolysis"/>
    <property type="evidence" value="ECO:0007669"/>
    <property type="project" value="InterPro"/>
</dbReference>
<feature type="chain" id="PRO_5032437170" evidence="3">
    <location>
        <begin position="25"/>
        <end position="300"/>
    </location>
</feature>
<evidence type="ECO:0000256" key="3">
    <source>
        <dbReference type="SAM" id="SignalP"/>
    </source>
</evidence>
<dbReference type="PANTHER" id="PTHR30023">
    <property type="entry name" value="D-ALANYL-D-ALANINE CARBOXYPEPTIDASE"/>
    <property type="match status" value="1"/>
</dbReference>
<dbReference type="GO" id="GO:0004185">
    <property type="term" value="F:serine-type carboxypeptidase activity"/>
    <property type="evidence" value="ECO:0007669"/>
    <property type="project" value="InterPro"/>
</dbReference>
<name>A0A844GQX9_9CHRO</name>
<comment type="caution">
    <text evidence="4">The sequence shown here is derived from an EMBL/GenBank/DDBJ whole genome shotgun (WGS) entry which is preliminary data.</text>
</comment>
<dbReference type="SUPFAM" id="SSF56601">
    <property type="entry name" value="beta-lactamase/transpeptidase-like"/>
    <property type="match status" value="1"/>
</dbReference>
<organism evidence="4 5">
    <name type="scientific">Cyanobacterium aponinum 0216</name>
    <dbReference type="NCBI Taxonomy" id="2676140"/>
    <lineage>
        <taxon>Bacteria</taxon>
        <taxon>Bacillati</taxon>
        <taxon>Cyanobacteriota</taxon>
        <taxon>Cyanophyceae</taxon>
        <taxon>Oscillatoriophycideae</taxon>
        <taxon>Chroococcales</taxon>
        <taxon>Geminocystaceae</taxon>
        <taxon>Cyanobacterium</taxon>
    </lineage>
</organism>
<dbReference type="Proteomes" id="UP000437131">
    <property type="component" value="Unassembled WGS sequence"/>
</dbReference>
<evidence type="ECO:0000256" key="1">
    <source>
        <dbReference type="ARBA" id="ARBA00006096"/>
    </source>
</evidence>
<reference evidence="4 5" key="1">
    <citation type="submission" date="2019-11" db="EMBL/GenBank/DDBJ databases">
        <title>Isolation of a new High Light Tolerant Cyanobacteria.</title>
        <authorList>
            <person name="Dobson Z."/>
            <person name="Vaughn N."/>
            <person name="Vaughn M."/>
            <person name="Fromme P."/>
            <person name="Mazor Y."/>
        </authorList>
    </citation>
    <scope>NUCLEOTIDE SEQUENCE [LARGE SCALE GENOMIC DNA]</scope>
    <source>
        <strain evidence="4 5">0216</strain>
    </source>
</reference>
<dbReference type="PRINTS" id="PR00922">
    <property type="entry name" value="DADACBPTASE3"/>
</dbReference>
<sequence>MPKKRHLLNWFSILTLTTTSSVSAQTILPELNNFEPIPQSVPTSITPQSILIPVPPPQQSQPVGTCNAFIAPAIEEVIKRYGGGWGILVERLSDGEVLYHYNADRGFIPASNMKILTTAAALQRLAPETNISANKSLKEWVEVTNLRSNNYYADTLLKRIGGGATAKQILANMGINPSGFHFADGSGLSRRNLATPRILVDTLRVMYSSPQRDLFFASLPTAGMSGTLRNRMKQTPVQGIVHAKTGTLTGVRALSGYLDHREYGTLIFSILANDSRQSGTALVRAIDEIVLILNTTSRCQ</sequence>
<dbReference type="InterPro" id="IPR012338">
    <property type="entry name" value="Beta-lactam/transpept-like"/>
</dbReference>
<feature type="signal peptide" evidence="3">
    <location>
        <begin position="1"/>
        <end position="24"/>
    </location>
</feature>
<evidence type="ECO:0000313" key="4">
    <source>
        <dbReference type="EMBL" id="MTF37481.1"/>
    </source>
</evidence>
<proteinExistence type="inferred from homology"/>
<accession>A0A844GQX9</accession>
<dbReference type="Gene3D" id="3.40.710.10">
    <property type="entry name" value="DD-peptidase/beta-lactamase superfamily"/>
    <property type="match status" value="1"/>
</dbReference>
<dbReference type="AlphaFoldDB" id="A0A844GQX9"/>
<gene>
    <name evidence="4" type="ORF">GGC33_00820</name>
</gene>